<accession>A0ABU1AKU6</accession>
<dbReference type="PANTHER" id="PTHR12558">
    <property type="entry name" value="CELL DIVISION CYCLE 16,23,27"/>
    <property type="match status" value="1"/>
</dbReference>
<dbReference type="SUPFAM" id="SSF48452">
    <property type="entry name" value="TPR-like"/>
    <property type="match status" value="4"/>
</dbReference>
<organism evidence="2 3">
    <name type="scientific">Thalassobacterium sedimentorum</name>
    <dbReference type="NCBI Taxonomy" id="3041258"/>
    <lineage>
        <taxon>Bacteria</taxon>
        <taxon>Pseudomonadati</taxon>
        <taxon>Verrucomicrobiota</taxon>
        <taxon>Opitutia</taxon>
        <taxon>Puniceicoccales</taxon>
        <taxon>Coraliomargaritaceae</taxon>
        <taxon>Thalassobacterium</taxon>
    </lineage>
</organism>
<dbReference type="EMBL" id="JARXIC010000023">
    <property type="protein sequence ID" value="MDQ8195374.1"/>
    <property type="molecule type" value="Genomic_DNA"/>
</dbReference>
<dbReference type="Pfam" id="PF13174">
    <property type="entry name" value="TPR_6"/>
    <property type="match status" value="1"/>
</dbReference>
<dbReference type="InterPro" id="IPR011990">
    <property type="entry name" value="TPR-like_helical_dom_sf"/>
</dbReference>
<dbReference type="RefSeq" id="WP_308985830.1">
    <property type="nucleotide sequence ID" value="NZ_JARXIC010000023.1"/>
</dbReference>
<reference evidence="2 3" key="1">
    <citation type="submission" date="2023-04" db="EMBL/GenBank/DDBJ databases">
        <title>A novel bacteria isolated from coastal sediment.</title>
        <authorList>
            <person name="Liu X.-J."/>
            <person name="Du Z.-J."/>
        </authorList>
    </citation>
    <scope>NUCLEOTIDE SEQUENCE [LARGE SCALE GENOMIC DNA]</scope>
    <source>
        <strain evidence="2 3">SDUM461004</strain>
    </source>
</reference>
<evidence type="ECO:0000313" key="3">
    <source>
        <dbReference type="Proteomes" id="UP001243717"/>
    </source>
</evidence>
<dbReference type="InterPro" id="IPR018704">
    <property type="entry name" value="SecYEG/CpoB_TPR"/>
</dbReference>
<protein>
    <submittedName>
        <fullName evidence="2">Tetratricopeptide repeat protein</fullName>
    </submittedName>
</protein>
<dbReference type="Pfam" id="PF13432">
    <property type="entry name" value="TPR_16"/>
    <property type="match status" value="1"/>
</dbReference>
<dbReference type="Gene3D" id="1.25.40.10">
    <property type="entry name" value="Tetratricopeptide repeat domain"/>
    <property type="match status" value="6"/>
</dbReference>
<keyword evidence="3" id="KW-1185">Reference proteome</keyword>
<name>A0ABU1AKU6_9BACT</name>
<dbReference type="Pfam" id="PF09976">
    <property type="entry name" value="TPR_21"/>
    <property type="match status" value="1"/>
</dbReference>
<gene>
    <name evidence="2" type="ORF">QEH59_13135</name>
</gene>
<dbReference type="SMART" id="SM00028">
    <property type="entry name" value="TPR"/>
    <property type="match status" value="9"/>
</dbReference>
<sequence length="930" mass="106203">MFSIWFSSTLPAQTLQEQVDAAVAAFSEGDYAEAYWAFEAIELDFGQEPEFLNTNFQSTVLPVRAYAALIADRPSEALVYFNELLREHNPRSGVRAFAIYNYAIALSQTDALAAAAAAFRSFQENFPSSKEAALAQLQEADLLYEIGNIVQANQLLDAFFLSEAPATLRMQARLRALQIASQSKDSTRTRSLLFETDWNVAAMPDIAVLSFAALDAGDILLADGLPLEAIRAYRLTLPRDVLIEKQSQRLASTRQALHQQATFASSIWKNHATQLIARLERQLERLKNMDDYSPGLYLRSGQAYLLAGRFREAAILFRSIALDDTYTNEIRAEAHYRWILTLNEAEKWSKARSTAEKFLSLHPKHPLANNALFLIARAYQGEGKFYDAIDVLDSLITHFPQDKQAPRWYFTRGYNYSALEQQVTARENFESALANYPKSELATQLALWAALTYFFERDYDASLQRLVELQQNSQQHPLYPEINYRIANLYYAQRDYENALATIEFVITNFPEHARYGEALALKGDIYMGLGELVTAAAAFRQVPPDEPRIYDYAVFQASKIYRALERYDLMRTHLQAYVDRPDANERPRISEALYWMGWSLQQEERAAEAYPLYQTALERFGNDPKARAVNSILSAYADLFKRTQGKAEVSFETWLQETSEQSLEDHQLTWFARLKQFSAQRQRRMIDDATADATLLSIHRLVPIPQQDPDTLAQVGIVLADRGYDSADDYFEQILNEYPKRFERAAAFYGKAQLASKQQRLDEARRWLIRFLEETPTHPLAAEARLLAAEVLTRQGAYSAARAALNEILQIKEMRGRPHARALAGLARIEIEEDNPRRAIPYWQRIYTLYRAYPELMIVAYWESAQLFEAIDDPIAARNTVAELLRDDRLRAFPQYAQAEEKLPQLEEAAQARSAMVEQAAVVEKGVEF</sequence>
<feature type="domain" description="Ancillary SecYEG translocon subunit/Cell division coordinator CpoB TPR" evidence="1">
    <location>
        <begin position="420"/>
        <end position="542"/>
    </location>
</feature>
<dbReference type="InterPro" id="IPR019734">
    <property type="entry name" value="TPR_rpt"/>
</dbReference>
<proteinExistence type="predicted"/>
<evidence type="ECO:0000259" key="1">
    <source>
        <dbReference type="Pfam" id="PF09976"/>
    </source>
</evidence>
<evidence type="ECO:0000313" key="2">
    <source>
        <dbReference type="EMBL" id="MDQ8195374.1"/>
    </source>
</evidence>
<dbReference type="Proteomes" id="UP001243717">
    <property type="component" value="Unassembled WGS sequence"/>
</dbReference>
<comment type="caution">
    <text evidence="2">The sequence shown here is derived from an EMBL/GenBank/DDBJ whole genome shotgun (WGS) entry which is preliminary data.</text>
</comment>
<dbReference type="PANTHER" id="PTHR12558:SF13">
    <property type="entry name" value="CELL DIVISION CYCLE PROTEIN 27 HOMOLOG"/>
    <property type="match status" value="1"/>
</dbReference>